<feature type="transmembrane region" description="Helical" evidence="1">
    <location>
        <begin position="39"/>
        <end position="63"/>
    </location>
</feature>
<dbReference type="RefSeq" id="WP_036451584.1">
    <property type="nucleotide sequence ID" value="NZ_AWQU01000065.1"/>
</dbReference>
<dbReference type="InterPro" id="IPR036259">
    <property type="entry name" value="MFS_trans_sf"/>
</dbReference>
<sequence length="251" mass="29036">MKQNKNFKKDVFEKLDLLKSKFVLEEDLVSNFKINKYTLFAFLFIGIIGAVVCLLLFVSLILMHTINALYTSAPLNILFIFLNLFLLFNNVYFITFCVVSYVIYKKEKRNIMFFIPITAITLTTLSSILIIISLATNIFAIDWVVFFIQLIVSLISLFFFFNNYPNMKKRVNPTNDNTLKLSAENKANLINKQKQIMTTQNKISANSNQKNMNNKLLISVKNNNDLKNAKDINKSSTRSIILKNNIKQKKQ</sequence>
<reference evidence="2 3" key="1">
    <citation type="journal article" date="2014" name="PLoS ONE">
        <title>Reduction of Hydrogen Peroxide Accumulation and Toxicity by a Catalase from Mycoplasma iowae.</title>
        <authorList>
            <person name="Pritchard R.E."/>
            <person name="Prassinos A.J."/>
            <person name="Osborne J.D."/>
            <person name="Raviv Z."/>
            <person name="Balish M.F."/>
        </authorList>
    </citation>
    <scope>NUCLEOTIDE SEQUENCE [LARGE SCALE GENOMIC DNA]</scope>
    <source>
        <strain evidence="2 3">DK-CPA</strain>
    </source>
</reference>
<dbReference type="Proteomes" id="UP000028523">
    <property type="component" value="Unassembled WGS sequence"/>
</dbReference>
<keyword evidence="1" id="KW-0472">Membrane</keyword>
<name>A0A084U477_MALIO</name>
<comment type="caution">
    <text evidence="2">The sequence shown here is derived from an EMBL/GenBank/DDBJ whole genome shotgun (WGS) entry which is preliminary data.</text>
</comment>
<keyword evidence="3" id="KW-1185">Reference proteome</keyword>
<evidence type="ECO:0000313" key="3">
    <source>
        <dbReference type="Proteomes" id="UP000028523"/>
    </source>
</evidence>
<proteinExistence type="predicted"/>
<feature type="transmembrane region" description="Helical" evidence="1">
    <location>
        <begin position="111"/>
        <end position="132"/>
    </location>
</feature>
<dbReference type="AlphaFoldDB" id="A0A084U477"/>
<dbReference type="SUPFAM" id="SSF103473">
    <property type="entry name" value="MFS general substrate transporter"/>
    <property type="match status" value="1"/>
</dbReference>
<evidence type="ECO:0000256" key="1">
    <source>
        <dbReference type="SAM" id="Phobius"/>
    </source>
</evidence>
<keyword evidence="1" id="KW-0812">Transmembrane</keyword>
<gene>
    <name evidence="2" type="ORF">P271_621</name>
</gene>
<protein>
    <submittedName>
        <fullName evidence="2">Uncharacterized protein</fullName>
    </submittedName>
</protein>
<feature type="transmembrane region" description="Helical" evidence="1">
    <location>
        <begin position="138"/>
        <end position="161"/>
    </location>
</feature>
<keyword evidence="1" id="KW-1133">Transmembrane helix</keyword>
<evidence type="ECO:0000313" key="2">
    <source>
        <dbReference type="EMBL" id="KFB07763.1"/>
    </source>
</evidence>
<organism evidence="2 3">
    <name type="scientific">Malacoplasma iowae DK-CPA</name>
    <dbReference type="NCBI Taxonomy" id="1394179"/>
    <lineage>
        <taxon>Bacteria</taxon>
        <taxon>Bacillati</taxon>
        <taxon>Mycoplasmatota</taxon>
        <taxon>Mycoplasmoidales</taxon>
        <taxon>Mycoplasmoidaceae</taxon>
        <taxon>Malacoplasma</taxon>
    </lineage>
</organism>
<dbReference type="EMBL" id="AWQU01000065">
    <property type="protein sequence ID" value="KFB07763.1"/>
    <property type="molecule type" value="Genomic_DNA"/>
</dbReference>
<feature type="transmembrane region" description="Helical" evidence="1">
    <location>
        <begin position="75"/>
        <end position="104"/>
    </location>
</feature>
<accession>A0A084U477</accession>